<sequence length="77" mass="8542">MSLKAGSTADFRNSMAEAIQTAWDRVRGDTPTSDQMKLMFIAIAQGVVQHLVAHPEAFIVKPETELDYKFDVEIEGS</sequence>
<dbReference type="OrthoDB" id="769707at2"/>
<dbReference type="AlphaFoldDB" id="A0A4V5UV26"/>
<proteinExistence type="predicted"/>
<dbReference type="RefSeq" id="WP_137261105.1">
    <property type="nucleotide sequence ID" value="NZ_SZQL01000004.1"/>
</dbReference>
<accession>A0A4V5UV26</accession>
<dbReference type="Proteomes" id="UP000305848">
    <property type="component" value="Unassembled WGS sequence"/>
</dbReference>
<evidence type="ECO:0000313" key="1">
    <source>
        <dbReference type="EMBL" id="TKK69883.1"/>
    </source>
</evidence>
<keyword evidence="2" id="KW-1185">Reference proteome</keyword>
<dbReference type="EMBL" id="SZQL01000004">
    <property type="protein sequence ID" value="TKK69883.1"/>
    <property type="molecule type" value="Genomic_DNA"/>
</dbReference>
<organism evidence="1 2">
    <name type="scientific">Ilyomonas limi</name>
    <dbReference type="NCBI Taxonomy" id="2575867"/>
    <lineage>
        <taxon>Bacteria</taxon>
        <taxon>Pseudomonadati</taxon>
        <taxon>Bacteroidota</taxon>
        <taxon>Chitinophagia</taxon>
        <taxon>Chitinophagales</taxon>
        <taxon>Chitinophagaceae</taxon>
        <taxon>Ilyomonas</taxon>
    </lineage>
</organism>
<protein>
    <submittedName>
        <fullName evidence="1">Uncharacterized protein</fullName>
    </submittedName>
</protein>
<name>A0A4V5UV26_9BACT</name>
<gene>
    <name evidence="1" type="ORF">FC093_07345</name>
</gene>
<reference evidence="1 2" key="1">
    <citation type="submission" date="2019-05" db="EMBL/GenBank/DDBJ databases">
        <title>Panacibacter sp. strain 17mud1-8 Genome sequencing and assembly.</title>
        <authorList>
            <person name="Chhetri G."/>
        </authorList>
    </citation>
    <scope>NUCLEOTIDE SEQUENCE [LARGE SCALE GENOMIC DNA]</scope>
    <source>
        <strain evidence="1 2">17mud1-8</strain>
    </source>
</reference>
<comment type="caution">
    <text evidence="1">The sequence shown here is derived from an EMBL/GenBank/DDBJ whole genome shotgun (WGS) entry which is preliminary data.</text>
</comment>
<evidence type="ECO:0000313" key="2">
    <source>
        <dbReference type="Proteomes" id="UP000305848"/>
    </source>
</evidence>